<dbReference type="Proteomes" id="UP000004565">
    <property type="component" value="Unassembled WGS sequence"/>
</dbReference>
<evidence type="ECO:0000313" key="3">
    <source>
        <dbReference type="Proteomes" id="UP000004565"/>
    </source>
</evidence>
<feature type="transmembrane region" description="Helical" evidence="1">
    <location>
        <begin position="193"/>
        <end position="219"/>
    </location>
</feature>
<feature type="transmembrane region" description="Helical" evidence="1">
    <location>
        <begin position="83"/>
        <end position="104"/>
    </location>
</feature>
<dbReference type="HOGENOM" id="CLU_739177_0_0_0"/>
<evidence type="ECO:0000313" key="2">
    <source>
        <dbReference type="EMBL" id="EHO77598.1"/>
    </source>
</evidence>
<dbReference type="RefSeq" id="WP_005910072.1">
    <property type="nucleotide sequence ID" value="NZ_AKCE01000001.1"/>
</dbReference>
<name>H1HFS5_9FUSO</name>
<feature type="transmembrane region" description="Helical" evidence="1">
    <location>
        <begin position="124"/>
        <end position="151"/>
    </location>
</feature>
<dbReference type="InterPro" id="IPR049458">
    <property type="entry name" value="EpsG-like"/>
</dbReference>
<feature type="transmembrane region" description="Helical" evidence="1">
    <location>
        <begin position="239"/>
        <end position="262"/>
    </location>
</feature>
<feature type="transmembrane region" description="Helical" evidence="1">
    <location>
        <begin position="269"/>
        <end position="286"/>
    </location>
</feature>
<protein>
    <recommendedName>
        <fullName evidence="4">EpsG family protein</fullName>
    </recommendedName>
</protein>
<dbReference type="AlphaFoldDB" id="H1HFS5"/>
<keyword evidence="1" id="KW-0812">Transmembrane</keyword>
<dbReference type="EMBL" id="AGEH01000014">
    <property type="protein sequence ID" value="EHO77598.1"/>
    <property type="molecule type" value="Genomic_DNA"/>
</dbReference>
<comment type="caution">
    <text evidence="2">The sequence shown here is derived from an EMBL/GenBank/DDBJ whole genome shotgun (WGS) entry which is preliminary data.</text>
</comment>
<gene>
    <name evidence="2" type="ORF">HMPREF9942_01326</name>
</gene>
<reference evidence="2 3" key="1">
    <citation type="submission" date="2011-12" db="EMBL/GenBank/DDBJ databases">
        <title>The Genome Sequence of Fusobacterium nucleatum subsp. animalis OT 420.</title>
        <authorList>
            <consortium name="The Broad Institute Genome Sequencing Platform"/>
            <person name="Earl A."/>
            <person name="Ward D."/>
            <person name="Feldgarden M."/>
            <person name="Gevers D."/>
            <person name="Izard J."/>
            <person name="Blanton J.M."/>
            <person name="Mathney J."/>
            <person name="Tanner A.C."/>
            <person name="Dewhirst F.E."/>
            <person name="Young S.K."/>
            <person name="Zeng Q."/>
            <person name="Gargeya S."/>
            <person name="Fitzgerald M."/>
            <person name="Haas B."/>
            <person name="Abouelleil A."/>
            <person name="Alvarado L."/>
            <person name="Arachchi H.M."/>
            <person name="Berlin A."/>
            <person name="Chapman S.B."/>
            <person name="Gearin G."/>
            <person name="Goldberg J."/>
            <person name="Griggs A."/>
            <person name="Gujja S."/>
            <person name="Hansen M."/>
            <person name="Heiman D."/>
            <person name="Howarth C."/>
            <person name="Larimer J."/>
            <person name="Lui A."/>
            <person name="MacDonald P.J.P."/>
            <person name="McCowen C."/>
            <person name="Montmayeur A."/>
            <person name="Murphy C."/>
            <person name="Neiman D."/>
            <person name="Pearson M."/>
            <person name="Priest M."/>
            <person name="Roberts A."/>
            <person name="Saif S."/>
            <person name="Shea T."/>
            <person name="Sisk P."/>
            <person name="Stolte C."/>
            <person name="Sykes S."/>
            <person name="Wortman J."/>
            <person name="Nusbaum C."/>
            <person name="Birren B."/>
        </authorList>
    </citation>
    <scope>NUCLEOTIDE SEQUENCE [LARGE SCALE GENOMIC DNA]</scope>
    <source>
        <strain evidence="3">F0419</strain>
    </source>
</reference>
<evidence type="ECO:0000256" key="1">
    <source>
        <dbReference type="SAM" id="Phobius"/>
    </source>
</evidence>
<proteinExistence type="predicted"/>
<organism evidence="2 3">
    <name type="scientific">Fusobacterium animalis F0419</name>
    <dbReference type="NCBI Taxonomy" id="999414"/>
    <lineage>
        <taxon>Bacteria</taxon>
        <taxon>Fusobacteriati</taxon>
        <taxon>Fusobacteriota</taxon>
        <taxon>Fusobacteriia</taxon>
        <taxon>Fusobacteriales</taxon>
        <taxon>Fusobacteriaceae</taxon>
        <taxon>Fusobacterium</taxon>
    </lineage>
</organism>
<feature type="transmembrane region" description="Helical" evidence="1">
    <location>
        <begin position="25"/>
        <end position="44"/>
    </location>
</feature>
<sequence>MNAYLFLTWLVICNLFLVKLKNKKLLLLLIIIPMFISLATQVNIGTDYYAYVHSFLYPNINEYEIGYYLLNIFLKKITNNPRILFVTVSLIQTILLYKIIKILFIKKIISNIPLFLFCVSTNTLYILMFNGIRSSIAVLIFTYALLLYYLLNDKKKAILMLIVGALFHKSIIVATILIIFLKKIFLDRIHKKIVLLIFSIVAIILNVINTVPKLALFVFNNLPENFPYKYYLISEHMRPYVKGFGVATYLFIIIYLLSIYFYRKSIDTIFLYNIGIIGIISILFFNDIPIFKRFLDYFCIMESLLRYRLLKGTLKKSWMYVSIFIFIFYLLTTVITIMRMIEYNNTYIIENIEKILQIDNREKDFKKILYKEAK</sequence>
<keyword evidence="1" id="KW-0472">Membrane</keyword>
<dbReference type="Pfam" id="PF14897">
    <property type="entry name" value="EpsG"/>
    <property type="match status" value="1"/>
</dbReference>
<feature type="transmembrane region" description="Helical" evidence="1">
    <location>
        <begin position="318"/>
        <end position="338"/>
    </location>
</feature>
<dbReference type="PATRIC" id="fig|999414.3.peg.1323"/>
<accession>H1HFS5</accession>
<evidence type="ECO:0008006" key="4">
    <source>
        <dbReference type="Google" id="ProtNLM"/>
    </source>
</evidence>
<keyword evidence="1" id="KW-1133">Transmembrane helix</keyword>
<feature type="transmembrane region" description="Helical" evidence="1">
    <location>
        <begin position="157"/>
        <end position="181"/>
    </location>
</feature>